<reference evidence="6" key="1">
    <citation type="submission" date="2020-08" db="EMBL/GenBank/DDBJ databases">
        <title>Novel species isolated from subtropical streams in China.</title>
        <authorList>
            <person name="Lu H."/>
        </authorList>
    </citation>
    <scope>NUCLEOTIDE SEQUENCE</scope>
    <source>
        <strain evidence="6">KACC 12607</strain>
    </source>
</reference>
<keyword evidence="3 5" id="KW-1133">Transmembrane helix</keyword>
<dbReference type="InterPro" id="IPR001129">
    <property type="entry name" value="Membr-assoc_MAPEG"/>
</dbReference>
<feature type="transmembrane region" description="Helical" evidence="5">
    <location>
        <begin position="6"/>
        <end position="24"/>
    </location>
</feature>
<dbReference type="GO" id="GO:0016020">
    <property type="term" value="C:membrane"/>
    <property type="evidence" value="ECO:0007669"/>
    <property type="project" value="UniProtKB-SubCell"/>
</dbReference>
<evidence type="ECO:0000256" key="3">
    <source>
        <dbReference type="ARBA" id="ARBA00022989"/>
    </source>
</evidence>
<dbReference type="GO" id="GO:0006691">
    <property type="term" value="P:leukotriene metabolic process"/>
    <property type="evidence" value="ECO:0007669"/>
    <property type="project" value="UniProtKB-ARBA"/>
</dbReference>
<keyword evidence="4 5" id="KW-0472">Membrane</keyword>
<feature type="transmembrane region" description="Helical" evidence="5">
    <location>
        <begin position="78"/>
        <end position="96"/>
    </location>
</feature>
<dbReference type="EMBL" id="JACOFV010000010">
    <property type="protein sequence ID" value="MBC3862713.1"/>
    <property type="molecule type" value="Genomic_DNA"/>
</dbReference>
<dbReference type="GO" id="GO:0004364">
    <property type="term" value="F:glutathione transferase activity"/>
    <property type="evidence" value="ECO:0007669"/>
    <property type="project" value="TreeGrafter"/>
</dbReference>
<keyword evidence="2 5" id="KW-0812">Transmembrane</keyword>
<dbReference type="GO" id="GO:0004602">
    <property type="term" value="F:glutathione peroxidase activity"/>
    <property type="evidence" value="ECO:0007669"/>
    <property type="project" value="TreeGrafter"/>
</dbReference>
<dbReference type="RefSeq" id="WP_186912653.1">
    <property type="nucleotide sequence ID" value="NZ_JACOFV010000010.1"/>
</dbReference>
<dbReference type="Pfam" id="PF01124">
    <property type="entry name" value="MAPEG"/>
    <property type="match status" value="1"/>
</dbReference>
<comment type="caution">
    <text evidence="6">The sequence shown here is derived from an EMBL/GenBank/DDBJ whole genome shotgun (WGS) entry which is preliminary data.</text>
</comment>
<comment type="subcellular location">
    <subcellularLocation>
        <location evidence="1">Membrane</location>
        <topology evidence="1">Multi-pass membrane protein</topology>
    </subcellularLocation>
</comment>
<dbReference type="InterPro" id="IPR050997">
    <property type="entry name" value="MAPEG"/>
</dbReference>
<dbReference type="PANTHER" id="PTHR10250">
    <property type="entry name" value="MICROSOMAL GLUTATHIONE S-TRANSFERASE"/>
    <property type="match status" value="1"/>
</dbReference>
<evidence type="ECO:0000256" key="5">
    <source>
        <dbReference type="SAM" id="Phobius"/>
    </source>
</evidence>
<evidence type="ECO:0000256" key="4">
    <source>
        <dbReference type="ARBA" id="ARBA00023136"/>
    </source>
</evidence>
<name>A0A923HHV5_9BURK</name>
<evidence type="ECO:0000256" key="2">
    <source>
        <dbReference type="ARBA" id="ARBA00022692"/>
    </source>
</evidence>
<accession>A0A923HHV5</accession>
<dbReference type="Proteomes" id="UP000634011">
    <property type="component" value="Unassembled WGS sequence"/>
</dbReference>
<proteinExistence type="predicted"/>
<evidence type="ECO:0000256" key="1">
    <source>
        <dbReference type="ARBA" id="ARBA00004141"/>
    </source>
</evidence>
<keyword evidence="7" id="KW-1185">Reference proteome</keyword>
<dbReference type="InterPro" id="IPR023352">
    <property type="entry name" value="MAPEG-like_dom_sf"/>
</dbReference>
<protein>
    <submittedName>
        <fullName evidence="6">MAPEG family protein</fullName>
    </submittedName>
</protein>
<feature type="transmembrane region" description="Helical" evidence="5">
    <location>
        <begin position="54"/>
        <end position="72"/>
    </location>
</feature>
<feature type="transmembrane region" description="Helical" evidence="5">
    <location>
        <begin position="103"/>
        <end position="128"/>
    </location>
</feature>
<sequence length="129" mass="14162">MQILWTSWLTLVVLAMYFWNVVTVGKARGKYGVKAPSVEGPEDFQRALRVQANTVEQMVFFFPALWLCALWFSDKTAAIAGVVWVVGRILYALAYLKDPSKRGAGFAVATLASLALWLGAIVGLTGLVH</sequence>
<evidence type="ECO:0000313" key="6">
    <source>
        <dbReference type="EMBL" id="MBC3862713.1"/>
    </source>
</evidence>
<dbReference type="SUPFAM" id="SSF161084">
    <property type="entry name" value="MAPEG domain-like"/>
    <property type="match status" value="1"/>
</dbReference>
<dbReference type="Gene3D" id="1.20.120.550">
    <property type="entry name" value="Membrane associated eicosanoid/glutathione metabolism-like domain"/>
    <property type="match status" value="1"/>
</dbReference>
<gene>
    <name evidence="6" type="ORF">H8K32_11420</name>
</gene>
<organism evidence="6 7">
    <name type="scientific">Undibacterium jejuense</name>
    <dbReference type="NCBI Taxonomy" id="1344949"/>
    <lineage>
        <taxon>Bacteria</taxon>
        <taxon>Pseudomonadati</taxon>
        <taxon>Pseudomonadota</taxon>
        <taxon>Betaproteobacteria</taxon>
        <taxon>Burkholderiales</taxon>
        <taxon>Oxalobacteraceae</taxon>
        <taxon>Undibacterium</taxon>
    </lineage>
</organism>
<evidence type="ECO:0000313" key="7">
    <source>
        <dbReference type="Proteomes" id="UP000634011"/>
    </source>
</evidence>
<dbReference type="AlphaFoldDB" id="A0A923HHV5"/>
<dbReference type="PANTHER" id="PTHR10250:SF15">
    <property type="entry name" value="MICROSOMAL GLUTATHIONE S-TRANSFERASE-RELATED"/>
    <property type="match status" value="1"/>
</dbReference>